<accession>A0ABP9VDQ3</accession>
<dbReference type="Pfam" id="PF00293">
    <property type="entry name" value="NUDIX"/>
    <property type="match status" value="1"/>
</dbReference>
<proteinExistence type="predicted"/>
<evidence type="ECO:0000313" key="5">
    <source>
        <dbReference type="Proteomes" id="UP001458946"/>
    </source>
</evidence>
<protein>
    <submittedName>
        <fullName evidence="4">RNA pyrophosphohydrolase</fullName>
    </submittedName>
</protein>
<feature type="domain" description="Nudix hydrolase" evidence="3">
    <location>
        <begin position="3"/>
        <end position="135"/>
    </location>
</feature>
<evidence type="ECO:0000256" key="1">
    <source>
        <dbReference type="ARBA" id="ARBA00001946"/>
    </source>
</evidence>
<dbReference type="PANTHER" id="PTHR43046:SF14">
    <property type="entry name" value="MUTT_NUDIX FAMILY PROTEIN"/>
    <property type="match status" value="1"/>
</dbReference>
<dbReference type="EMBL" id="BAABRN010000031">
    <property type="protein sequence ID" value="GAA5502841.1"/>
    <property type="molecule type" value="Genomic_DNA"/>
</dbReference>
<dbReference type="Gene3D" id="3.90.79.10">
    <property type="entry name" value="Nucleoside Triphosphate Pyrophosphohydrolase"/>
    <property type="match status" value="1"/>
</dbReference>
<dbReference type="InterPro" id="IPR000086">
    <property type="entry name" value="NUDIX_hydrolase_dom"/>
</dbReference>
<keyword evidence="5" id="KW-1185">Reference proteome</keyword>
<sequence>MTQLRPRAVAILYNSQNQVLLMLRRKNGKVYATLPGGGIEEGETPAEACKREVLEEVNLVVEVGPQVAEWDNLNNHEHYFLTRRVSGEMRLGDGPEGIRQSAENHYEPAWIDLARLEAVNLVPEQARGLVRELAPTALPLQGGDVPQGQRG</sequence>
<comment type="cofactor">
    <cofactor evidence="1">
        <name>Mg(2+)</name>
        <dbReference type="ChEBI" id="CHEBI:18420"/>
    </cofactor>
</comment>
<dbReference type="PROSITE" id="PS00893">
    <property type="entry name" value="NUDIX_BOX"/>
    <property type="match status" value="1"/>
</dbReference>
<dbReference type="InterPro" id="IPR015797">
    <property type="entry name" value="NUDIX_hydrolase-like_dom_sf"/>
</dbReference>
<dbReference type="InterPro" id="IPR020084">
    <property type="entry name" value="NUDIX_hydrolase_CS"/>
</dbReference>
<dbReference type="SUPFAM" id="SSF55811">
    <property type="entry name" value="Nudix"/>
    <property type="match status" value="1"/>
</dbReference>
<reference evidence="4 5" key="1">
    <citation type="submission" date="2024-02" db="EMBL/GenBank/DDBJ databases">
        <title>Deinococcus xinjiangensis NBRC 107630.</title>
        <authorList>
            <person name="Ichikawa N."/>
            <person name="Katano-Makiyama Y."/>
            <person name="Hidaka K."/>
        </authorList>
    </citation>
    <scope>NUCLEOTIDE SEQUENCE [LARGE SCALE GENOMIC DNA]</scope>
    <source>
        <strain evidence="4 5">NBRC 107630</strain>
    </source>
</reference>
<dbReference type="CDD" id="cd04669">
    <property type="entry name" value="NUDIX_Hydrolase"/>
    <property type="match status" value="1"/>
</dbReference>
<evidence type="ECO:0000313" key="4">
    <source>
        <dbReference type="EMBL" id="GAA5502841.1"/>
    </source>
</evidence>
<keyword evidence="2" id="KW-0378">Hydrolase</keyword>
<gene>
    <name evidence="4" type="primary">rppH_2</name>
    <name evidence="4" type="ORF">Dxin01_02588</name>
</gene>
<organism evidence="4 5">
    <name type="scientific">Deinococcus xinjiangensis</name>
    <dbReference type="NCBI Taxonomy" id="457454"/>
    <lineage>
        <taxon>Bacteria</taxon>
        <taxon>Thermotogati</taxon>
        <taxon>Deinococcota</taxon>
        <taxon>Deinococci</taxon>
        <taxon>Deinococcales</taxon>
        <taxon>Deinococcaceae</taxon>
        <taxon>Deinococcus</taxon>
    </lineage>
</organism>
<evidence type="ECO:0000256" key="2">
    <source>
        <dbReference type="ARBA" id="ARBA00022801"/>
    </source>
</evidence>
<evidence type="ECO:0000259" key="3">
    <source>
        <dbReference type="PROSITE" id="PS51462"/>
    </source>
</evidence>
<comment type="caution">
    <text evidence="4">The sequence shown here is derived from an EMBL/GenBank/DDBJ whole genome shotgun (WGS) entry which is preliminary data.</text>
</comment>
<dbReference type="PANTHER" id="PTHR43046">
    <property type="entry name" value="GDP-MANNOSE MANNOSYL HYDROLASE"/>
    <property type="match status" value="1"/>
</dbReference>
<dbReference type="PROSITE" id="PS51462">
    <property type="entry name" value="NUDIX"/>
    <property type="match status" value="1"/>
</dbReference>
<dbReference type="RefSeq" id="WP_353542810.1">
    <property type="nucleotide sequence ID" value="NZ_BAABRN010000031.1"/>
</dbReference>
<name>A0ABP9VDQ3_9DEIO</name>
<dbReference type="Proteomes" id="UP001458946">
    <property type="component" value="Unassembled WGS sequence"/>
</dbReference>